<evidence type="ECO:0000313" key="2">
    <source>
        <dbReference type="Proteomes" id="UP001054837"/>
    </source>
</evidence>
<dbReference type="AlphaFoldDB" id="A0AAV4U6Q4"/>
<organism evidence="1 2">
    <name type="scientific">Caerostris darwini</name>
    <dbReference type="NCBI Taxonomy" id="1538125"/>
    <lineage>
        <taxon>Eukaryota</taxon>
        <taxon>Metazoa</taxon>
        <taxon>Ecdysozoa</taxon>
        <taxon>Arthropoda</taxon>
        <taxon>Chelicerata</taxon>
        <taxon>Arachnida</taxon>
        <taxon>Araneae</taxon>
        <taxon>Araneomorphae</taxon>
        <taxon>Entelegynae</taxon>
        <taxon>Araneoidea</taxon>
        <taxon>Araneidae</taxon>
        <taxon>Caerostris</taxon>
    </lineage>
</organism>
<keyword evidence="2" id="KW-1185">Reference proteome</keyword>
<comment type="caution">
    <text evidence="1">The sequence shown here is derived from an EMBL/GenBank/DDBJ whole genome shotgun (WGS) entry which is preliminary data.</text>
</comment>
<dbReference type="EMBL" id="BPLQ01010781">
    <property type="protein sequence ID" value="GIY53451.1"/>
    <property type="molecule type" value="Genomic_DNA"/>
</dbReference>
<dbReference type="Proteomes" id="UP001054837">
    <property type="component" value="Unassembled WGS sequence"/>
</dbReference>
<proteinExistence type="predicted"/>
<protein>
    <submittedName>
        <fullName evidence="1">Uncharacterized protein</fullName>
    </submittedName>
</protein>
<reference evidence="1 2" key="1">
    <citation type="submission" date="2021-06" db="EMBL/GenBank/DDBJ databases">
        <title>Caerostris darwini draft genome.</title>
        <authorList>
            <person name="Kono N."/>
            <person name="Arakawa K."/>
        </authorList>
    </citation>
    <scope>NUCLEOTIDE SEQUENCE [LARGE SCALE GENOMIC DNA]</scope>
</reference>
<name>A0AAV4U6Q4_9ARAC</name>
<gene>
    <name evidence="1" type="ORF">CDAR_404941</name>
</gene>
<evidence type="ECO:0000313" key="1">
    <source>
        <dbReference type="EMBL" id="GIY53451.1"/>
    </source>
</evidence>
<sequence length="106" mass="12705">MENMKREIWSTDIQQQQKMQMMPFHKPFYDLKNNGLARLHNTITNVLHGAVSTNGCYRRMVALRPILKQMGTWYRTIPRNKTLEYHSIRKHKRIPRPPFMCAFTQS</sequence>
<accession>A0AAV4U6Q4</accession>